<proteinExistence type="predicted"/>
<comment type="caution">
    <text evidence="2">The sequence shown here is derived from an EMBL/GenBank/DDBJ whole genome shotgun (WGS) entry which is preliminary data.</text>
</comment>
<reference evidence="2 3" key="1">
    <citation type="submission" date="2019-05" db="EMBL/GenBank/DDBJ databases">
        <title>Another draft genome of Portunus trituberculatus and its Hox gene families provides insights of decapod evolution.</title>
        <authorList>
            <person name="Jeong J.-H."/>
            <person name="Song I."/>
            <person name="Kim S."/>
            <person name="Choi T."/>
            <person name="Kim D."/>
            <person name="Ryu S."/>
            <person name="Kim W."/>
        </authorList>
    </citation>
    <scope>NUCLEOTIDE SEQUENCE [LARGE SCALE GENOMIC DNA]</scope>
    <source>
        <tissue evidence="2">Muscle</tissue>
    </source>
</reference>
<dbReference type="EMBL" id="VSRR010002164">
    <property type="protein sequence ID" value="MPC29953.1"/>
    <property type="molecule type" value="Genomic_DNA"/>
</dbReference>
<keyword evidence="3" id="KW-1185">Reference proteome</keyword>
<evidence type="ECO:0000313" key="3">
    <source>
        <dbReference type="Proteomes" id="UP000324222"/>
    </source>
</evidence>
<feature type="region of interest" description="Disordered" evidence="1">
    <location>
        <begin position="1"/>
        <end position="40"/>
    </location>
</feature>
<organism evidence="2 3">
    <name type="scientific">Portunus trituberculatus</name>
    <name type="common">Swimming crab</name>
    <name type="synonym">Neptunus trituberculatus</name>
    <dbReference type="NCBI Taxonomy" id="210409"/>
    <lineage>
        <taxon>Eukaryota</taxon>
        <taxon>Metazoa</taxon>
        <taxon>Ecdysozoa</taxon>
        <taxon>Arthropoda</taxon>
        <taxon>Crustacea</taxon>
        <taxon>Multicrustacea</taxon>
        <taxon>Malacostraca</taxon>
        <taxon>Eumalacostraca</taxon>
        <taxon>Eucarida</taxon>
        <taxon>Decapoda</taxon>
        <taxon>Pleocyemata</taxon>
        <taxon>Brachyura</taxon>
        <taxon>Eubrachyura</taxon>
        <taxon>Portunoidea</taxon>
        <taxon>Portunidae</taxon>
        <taxon>Portuninae</taxon>
        <taxon>Portunus</taxon>
    </lineage>
</organism>
<evidence type="ECO:0000256" key="1">
    <source>
        <dbReference type="SAM" id="MobiDB-lite"/>
    </source>
</evidence>
<gene>
    <name evidence="2" type="ORF">E2C01_023208</name>
</gene>
<accession>A0A5B7EAJ1</accession>
<dbReference type="Proteomes" id="UP000324222">
    <property type="component" value="Unassembled WGS sequence"/>
</dbReference>
<name>A0A5B7EAJ1_PORTR</name>
<evidence type="ECO:0000313" key="2">
    <source>
        <dbReference type="EMBL" id="MPC29953.1"/>
    </source>
</evidence>
<protein>
    <submittedName>
        <fullName evidence="2">Uncharacterized protein</fullName>
    </submittedName>
</protein>
<sequence length="74" mass="8154">MANVSREPESTSSVSMEEGVPDDSPSAPGPAGTKEVNDGRVQFRNRFETLDHSIQIASVPKVLDTNWQLQLKRD</sequence>
<dbReference type="AlphaFoldDB" id="A0A5B7EAJ1"/>